<dbReference type="AlphaFoldDB" id="A0AA89L4R7"/>
<feature type="transmembrane region" description="Helical" evidence="1">
    <location>
        <begin position="188"/>
        <end position="207"/>
    </location>
</feature>
<evidence type="ECO:0000313" key="2">
    <source>
        <dbReference type="EMBL" id="KRM22312.1"/>
    </source>
</evidence>
<name>A0AA89L4R7_9LACO</name>
<keyword evidence="1" id="KW-0812">Transmembrane</keyword>
<keyword evidence="1" id="KW-1133">Transmembrane helix</keyword>
<comment type="caution">
    <text evidence="2">The sequence shown here is derived from an EMBL/GenBank/DDBJ whole genome shotgun (WGS) entry which is preliminary data.</text>
</comment>
<evidence type="ECO:0000256" key="1">
    <source>
        <dbReference type="SAM" id="Phobius"/>
    </source>
</evidence>
<feature type="transmembrane region" description="Helical" evidence="1">
    <location>
        <begin position="81"/>
        <end position="97"/>
    </location>
</feature>
<keyword evidence="1" id="KW-0472">Membrane</keyword>
<feature type="transmembrane region" description="Helical" evidence="1">
    <location>
        <begin position="159"/>
        <end position="182"/>
    </location>
</feature>
<sequence length="222" mass="25684">MFLQNKIVVIAQPNKRYRLVESNQRFFLVDCGNYKKIATYFPALMYYGIDGYELTKTEANEITEMSKQLGTEKEIKSKNKMAYYSSLWLVPVSVILYSVLNNIILSDLVLRIGSSIILVTTFWLHANKMKGMAEIAFNKPLVKFYPKFRYQLKTNFSQFIGYLMFFLVQGGACLLILLGLIGILRFQLTSWVIIMVCSFFPIAFIYGDAAKSEFPFIWIENI</sequence>
<evidence type="ECO:0000313" key="3">
    <source>
        <dbReference type="Proteomes" id="UP000050823"/>
    </source>
</evidence>
<organism evidence="2 3">
    <name type="scientific">Latilactobacillus graminis DSM 20719</name>
    <dbReference type="NCBI Taxonomy" id="1423752"/>
    <lineage>
        <taxon>Bacteria</taxon>
        <taxon>Bacillati</taxon>
        <taxon>Bacillota</taxon>
        <taxon>Bacilli</taxon>
        <taxon>Lactobacillales</taxon>
        <taxon>Lactobacillaceae</taxon>
        <taxon>Latilactobacillus</taxon>
    </lineage>
</organism>
<evidence type="ECO:0008006" key="4">
    <source>
        <dbReference type="Google" id="ProtNLM"/>
    </source>
</evidence>
<reference evidence="2 3" key="1">
    <citation type="journal article" date="2015" name="Genome Announc.">
        <title>Expanding the biotechnology potential of lactobacilli through comparative genomics of 213 strains and associated genera.</title>
        <authorList>
            <person name="Sun Z."/>
            <person name="Harris H.M."/>
            <person name="McCann A."/>
            <person name="Guo C."/>
            <person name="Argimon S."/>
            <person name="Zhang W."/>
            <person name="Yang X."/>
            <person name="Jeffery I.B."/>
            <person name="Cooney J.C."/>
            <person name="Kagawa T.F."/>
            <person name="Liu W."/>
            <person name="Song Y."/>
            <person name="Salvetti E."/>
            <person name="Wrobel A."/>
            <person name="Rasinkangas P."/>
            <person name="Parkhill J."/>
            <person name="Rea M.C."/>
            <person name="O'Sullivan O."/>
            <person name="Ritari J."/>
            <person name="Douillard F.P."/>
            <person name="Paul Ross R."/>
            <person name="Yang R."/>
            <person name="Briner A.E."/>
            <person name="Felis G.E."/>
            <person name="de Vos W.M."/>
            <person name="Barrangou R."/>
            <person name="Klaenhammer T.R."/>
            <person name="Caufield P.W."/>
            <person name="Cui Y."/>
            <person name="Zhang H."/>
            <person name="O'Toole P.W."/>
        </authorList>
    </citation>
    <scope>NUCLEOTIDE SEQUENCE [LARGE SCALE GENOMIC DNA]</scope>
    <source>
        <strain evidence="2 3">DSM 20719</strain>
    </source>
</reference>
<protein>
    <recommendedName>
        <fullName evidence="4">DUF443 family protein</fullName>
    </recommendedName>
</protein>
<accession>A0AA89L4R7</accession>
<gene>
    <name evidence="2" type="ORF">FC90_GL000912</name>
</gene>
<dbReference type="EMBL" id="AYZB01000035">
    <property type="protein sequence ID" value="KRM22312.1"/>
    <property type="molecule type" value="Genomic_DNA"/>
</dbReference>
<dbReference type="Proteomes" id="UP000050823">
    <property type="component" value="Unassembled WGS sequence"/>
</dbReference>
<proteinExistence type="predicted"/>
<dbReference type="RefSeq" id="WP_057908296.1">
    <property type="nucleotide sequence ID" value="NZ_AYZB01000035.1"/>
</dbReference>